<gene>
    <name evidence="5" type="ORF">OESDEN_05562</name>
</gene>
<reference evidence="5 6" key="1">
    <citation type="submission" date="2014-03" db="EMBL/GenBank/DDBJ databases">
        <title>Draft genome of the hookworm Oesophagostomum dentatum.</title>
        <authorList>
            <person name="Mitreva M."/>
        </authorList>
    </citation>
    <scope>NUCLEOTIDE SEQUENCE [LARGE SCALE GENOMIC DNA]</scope>
    <source>
        <strain evidence="5 6">OD-Hann</strain>
    </source>
</reference>
<evidence type="ECO:0000259" key="4">
    <source>
        <dbReference type="Pfam" id="PF00930"/>
    </source>
</evidence>
<keyword evidence="2" id="KW-0720">Serine protease</keyword>
<name>A0A0B1TAC1_OESDE</name>
<dbReference type="InterPro" id="IPR002469">
    <property type="entry name" value="Peptidase_S9B_N"/>
</dbReference>
<keyword evidence="1" id="KW-0378">Hydrolase</keyword>
<dbReference type="GO" id="GO:0004177">
    <property type="term" value="F:aminopeptidase activity"/>
    <property type="evidence" value="ECO:0007669"/>
    <property type="project" value="UniProtKB-KW"/>
</dbReference>
<dbReference type="GO" id="GO:0008239">
    <property type="term" value="F:dipeptidyl-peptidase activity"/>
    <property type="evidence" value="ECO:0007669"/>
    <property type="project" value="TreeGrafter"/>
</dbReference>
<feature type="non-terminal residue" evidence="5">
    <location>
        <position position="1"/>
    </location>
</feature>
<dbReference type="Proteomes" id="UP000053660">
    <property type="component" value="Unassembled WGS sequence"/>
</dbReference>
<dbReference type="PANTHER" id="PTHR11731">
    <property type="entry name" value="PROTEASE FAMILY S9B,C DIPEPTIDYL-PEPTIDASE IV-RELATED"/>
    <property type="match status" value="1"/>
</dbReference>
<dbReference type="PANTHER" id="PTHR11731:SF200">
    <property type="entry name" value="DIPEPTIDYL PEPTIDASE 10, ISOFORM B"/>
    <property type="match status" value="1"/>
</dbReference>
<evidence type="ECO:0000256" key="1">
    <source>
        <dbReference type="ARBA" id="ARBA00022438"/>
    </source>
</evidence>
<feature type="domain" description="Dipeptidylpeptidase IV N-terminal" evidence="4">
    <location>
        <begin position="47"/>
        <end position="221"/>
    </location>
</feature>
<keyword evidence="3" id="KW-0325">Glycoprotein</keyword>
<evidence type="ECO:0000313" key="5">
    <source>
        <dbReference type="EMBL" id="KHJ94513.1"/>
    </source>
</evidence>
<dbReference type="Pfam" id="PF00930">
    <property type="entry name" value="DPPIV_N"/>
    <property type="match status" value="1"/>
</dbReference>
<proteinExistence type="predicted"/>
<evidence type="ECO:0000313" key="6">
    <source>
        <dbReference type="Proteomes" id="UP000053660"/>
    </source>
</evidence>
<dbReference type="Gene3D" id="2.140.10.30">
    <property type="entry name" value="Dipeptidylpeptidase IV, N-terminal domain"/>
    <property type="match status" value="1"/>
</dbReference>
<dbReference type="SUPFAM" id="SSF82171">
    <property type="entry name" value="DPP6 N-terminal domain-like"/>
    <property type="match status" value="1"/>
</dbReference>
<dbReference type="OrthoDB" id="16520at2759"/>
<dbReference type="GO" id="GO:0008236">
    <property type="term" value="F:serine-type peptidase activity"/>
    <property type="evidence" value="ECO:0007669"/>
    <property type="project" value="UniProtKB-KW"/>
</dbReference>
<evidence type="ECO:0000256" key="3">
    <source>
        <dbReference type="ARBA" id="ARBA00023180"/>
    </source>
</evidence>
<keyword evidence="6" id="KW-1185">Reference proteome</keyword>
<dbReference type="GO" id="GO:0005886">
    <property type="term" value="C:plasma membrane"/>
    <property type="evidence" value="ECO:0007669"/>
    <property type="project" value="TreeGrafter"/>
</dbReference>
<sequence>LQLSNTRTDPSFDLRYIAHLKSTSDEVNLQKVQHNLYDLDIRSEIAIFWQDGNLYYSDSAESATSVRISSGGPKWMHGIFDWIYEEEIYGRDSKVIAVWWSVKGEKLAFFSREKTNDKSVTMESYSRKSNYPIDIELAYPKTHEKRLPSYVINIWDKKTRALKQMDVQLRDSTAFHYAFNVKWIVLGGEELLVATWANRIQTQISITICDQSSGMCKLVREMLQE</sequence>
<keyword evidence="1" id="KW-0031">Aminopeptidase</keyword>
<dbReference type="AlphaFoldDB" id="A0A0B1TAC1"/>
<dbReference type="InterPro" id="IPR050278">
    <property type="entry name" value="Serine_Prot_S9B/DPPIV"/>
</dbReference>
<dbReference type="GO" id="GO:0006508">
    <property type="term" value="P:proteolysis"/>
    <property type="evidence" value="ECO:0007669"/>
    <property type="project" value="InterPro"/>
</dbReference>
<keyword evidence="1" id="KW-0645">Protease</keyword>
<evidence type="ECO:0000256" key="2">
    <source>
        <dbReference type="ARBA" id="ARBA00022825"/>
    </source>
</evidence>
<organism evidence="5 6">
    <name type="scientific">Oesophagostomum dentatum</name>
    <name type="common">Nodular worm</name>
    <dbReference type="NCBI Taxonomy" id="61180"/>
    <lineage>
        <taxon>Eukaryota</taxon>
        <taxon>Metazoa</taxon>
        <taxon>Ecdysozoa</taxon>
        <taxon>Nematoda</taxon>
        <taxon>Chromadorea</taxon>
        <taxon>Rhabditida</taxon>
        <taxon>Rhabditina</taxon>
        <taxon>Rhabditomorpha</taxon>
        <taxon>Strongyloidea</taxon>
        <taxon>Strongylidae</taxon>
        <taxon>Oesophagostomum</taxon>
    </lineage>
</organism>
<dbReference type="EMBL" id="KN550301">
    <property type="protein sequence ID" value="KHJ94513.1"/>
    <property type="molecule type" value="Genomic_DNA"/>
</dbReference>
<protein>
    <recommendedName>
        <fullName evidence="4">Dipeptidylpeptidase IV N-terminal domain-containing protein</fullName>
    </recommendedName>
</protein>
<accession>A0A0B1TAC1</accession>